<evidence type="ECO:0000256" key="10">
    <source>
        <dbReference type="SAM" id="MobiDB-lite"/>
    </source>
</evidence>
<reference evidence="13 14" key="1">
    <citation type="submission" date="2015-04" db="EMBL/GenBank/DDBJ databases">
        <authorList>
            <person name="Syromyatnikov M.Y."/>
            <person name="Popov V.N."/>
        </authorList>
    </citation>
    <scope>NUCLEOTIDE SEQUENCE [LARGE SCALE GENOMIC DNA]</scope>
</reference>
<evidence type="ECO:0000256" key="7">
    <source>
        <dbReference type="ARBA" id="ARBA00022989"/>
    </source>
</evidence>
<accession>A0A1J1HXN9</accession>
<dbReference type="PROSITE" id="PS00518">
    <property type="entry name" value="ZF_RING_1"/>
    <property type="match status" value="1"/>
</dbReference>
<dbReference type="GO" id="GO:0061630">
    <property type="term" value="F:ubiquitin protein ligase activity"/>
    <property type="evidence" value="ECO:0007669"/>
    <property type="project" value="InterPro"/>
</dbReference>
<dbReference type="PROSITE" id="PS50089">
    <property type="entry name" value="ZF_RING_2"/>
    <property type="match status" value="1"/>
</dbReference>
<dbReference type="InterPro" id="IPR017907">
    <property type="entry name" value="Znf_RING_CS"/>
</dbReference>
<dbReference type="GO" id="GO:0008270">
    <property type="term" value="F:zinc ion binding"/>
    <property type="evidence" value="ECO:0007669"/>
    <property type="project" value="UniProtKB-KW"/>
</dbReference>
<feature type="region of interest" description="Disordered" evidence="10">
    <location>
        <begin position="35"/>
        <end position="69"/>
    </location>
</feature>
<evidence type="ECO:0000256" key="5">
    <source>
        <dbReference type="ARBA" id="ARBA00022786"/>
    </source>
</evidence>
<keyword evidence="3" id="KW-0479">Metal-binding</keyword>
<dbReference type="PANTHER" id="PTHR15860:SF0">
    <property type="entry name" value="LP20373P"/>
    <property type="match status" value="1"/>
</dbReference>
<keyword evidence="7 11" id="KW-1133">Transmembrane helix</keyword>
<evidence type="ECO:0000256" key="6">
    <source>
        <dbReference type="ARBA" id="ARBA00022833"/>
    </source>
</evidence>
<feature type="domain" description="RING-type" evidence="12">
    <location>
        <begin position="461"/>
        <end position="501"/>
    </location>
</feature>
<proteinExistence type="predicted"/>
<dbReference type="InterPro" id="IPR044235">
    <property type="entry name" value="RNFT1/2"/>
</dbReference>
<keyword evidence="4 9" id="KW-0863">Zinc-finger</keyword>
<feature type="transmembrane region" description="Helical" evidence="11">
    <location>
        <begin position="288"/>
        <end position="309"/>
    </location>
</feature>
<gene>
    <name evidence="13" type="ORF">CLUMA_CG004964</name>
</gene>
<evidence type="ECO:0000313" key="13">
    <source>
        <dbReference type="EMBL" id="CRK91286.1"/>
    </source>
</evidence>
<keyword evidence="14" id="KW-1185">Reference proteome</keyword>
<dbReference type="Gene3D" id="3.30.40.10">
    <property type="entry name" value="Zinc/RING finger domain, C3HC4 (zinc finger)"/>
    <property type="match status" value="1"/>
</dbReference>
<dbReference type="STRING" id="568069.A0A1J1HXN9"/>
<evidence type="ECO:0000256" key="2">
    <source>
        <dbReference type="ARBA" id="ARBA00022692"/>
    </source>
</evidence>
<feature type="transmembrane region" description="Helical" evidence="11">
    <location>
        <begin position="258"/>
        <end position="276"/>
    </location>
</feature>
<keyword evidence="8 11" id="KW-0472">Membrane</keyword>
<organism evidence="13 14">
    <name type="scientific">Clunio marinus</name>
    <dbReference type="NCBI Taxonomy" id="568069"/>
    <lineage>
        <taxon>Eukaryota</taxon>
        <taxon>Metazoa</taxon>
        <taxon>Ecdysozoa</taxon>
        <taxon>Arthropoda</taxon>
        <taxon>Hexapoda</taxon>
        <taxon>Insecta</taxon>
        <taxon>Pterygota</taxon>
        <taxon>Neoptera</taxon>
        <taxon>Endopterygota</taxon>
        <taxon>Diptera</taxon>
        <taxon>Nematocera</taxon>
        <taxon>Chironomoidea</taxon>
        <taxon>Chironomidae</taxon>
        <taxon>Clunio</taxon>
    </lineage>
</organism>
<dbReference type="GO" id="GO:0005634">
    <property type="term" value="C:nucleus"/>
    <property type="evidence" value="ECO:0007669"/>
    <property type="project" value="UniProtKB-ARBA"/>
</dbReference>
<dbReference type="SUPFAM" id="SSF57850">
    <property type="entry name" value="RING/U-box"/>
    <property type="match status" value="1"/>
</dbReference>
<dbReference type="GO" id="GO:1904294">
    <property type="term" value="P:positive regulation of ERAD pathway"/>
    <property type="evidence" value="ECO:0007669"/>
    <property type="project" value="InterPro"/>
</dbReference>
<keyword evidence="6" id="KW-0862">Zinc</keyword>
<dbReference type="PANTHER" id="PTHR15860">
    <property type="entry name" value="UNCHARACTERIZED RING FINGER-CONTAINING PROTEIN"/>
    <property type="match status" value="1"/>
</dbReference>
<sequence>MSNPDPTKDNDIAVLEPNNDALVTINLNNQASAVTSTTATSTTTTTTTANPSNNVETNSEDQNSSIGSQRSLNNRLFPFRFSRDLLINNVFQEIRPLVQNTSTANAPFASWMRSSIHSVHSDEHATQTDSSRPNNNNNNNNDTESTTGDSVIINLGSPSTSAYARQHSAPARTTTESGNDDMGTSSTNQSRTSLQQHQSADSSNSGSSGSENDPNAAENANDSLAQIPEARAFIYTVSRYFPYVCILFAKSCYDHLDGILDIFALFVVFAHSNFTLKQEITKQGQRRYLYLIRELLYIIIVVTIIGFILEKKDTFISLFFAPINFPAEDKTLALKDLLFSVCITDLILKLVTVAIKILFTMLPRRVVEFKNRGRVYLLIEAISQLYRALVPIQLLMYLLESYKGTEKIMGVILSAAYIVAKGSDILQRVKFLKRSFIKFLQKTSFGTMATKEQIQAAGGTCPICHDNYQDPVILNECNHIFCELCLLGWLDRENNTCPLCRAKIDQDNPGYRDGSTTFFIQFY</sequence>
<dbReference type="GO" id="GO:0016020">
    <property type="term" value="C:membrane"/>
    <property type="evidence" value="ECO:0007669"/>
    <property type="project" value="UniProtKB-SubCell"/>
</dbReference>
<dbReference type="Pfam" id="PF13923">
    <property type="entry name" value="zf-C3HC4_2"/>
    <property type="match status" value="1"/>
</dbReference>
<feature type="compositionally biased region" description="Low complexity" evidence="10">
    <location>
        <begin position="35"/>
        <end position="49"/>
    </location>
</feature>
<dbReference type="InterPro" id="IPR013083">
    <property type="entry name" value="Znf_RING/FYVE/PHD"/>
</dbReference>
<dbReference type="AlphaFoldDB" id="A0A1J1HXN9"/>
<feature type="compositionally biased region" description="Polar residues" evidence="10">
    <location>
        <begin position="50"/>
        <end position="69"/>
    </location>
</feature>
<evidence type="ECO:0000259" key="12">
    <source>
        <dbReference type="PROSITE" id="PS50089"/>
    </source>
</evidence>
<evidence type="ECO:0000256" key="4">
    <source>
        <dbReference type="ARBA" id="ARBA00022771"/>
    </source>
</evidence>
<evidence type="ECO:0000256" key="1">
    <source>
        <dbReference type="ARBA" id="ARBA00004141"/>
    </source>
</evidence>
<evidence type="ECO:0000256" key="9">
    <source>
        <dbReference type="PROSITE-ProRule" id="PRU00175"/>
    </source>
</evidence>
<feature type="region of interest" description="Disordered" evidence="10">
    <location>
        <begin position="119"/>
        <end position="219"/>
    </location>
</feature>
<keyword evidence="5" id="KW-0833">Ubl conjugation pathway</keyword>
<dbReference type="Proteomes" id="UP000183832">
    <property type="component" value="Unassembled WGS sequence"/>
</dbReference>
<evidence type="ECO:0000256" key="8">
    <source>
        <dbReference type="ARBA" id="ARBA00023136"/>
    </source>
</evidence>
<dbReference type="EMBL" id="CVRI01000020">
    <property type="protein sequence ID" value="CRK91286.1"/>
    <property type="molecule type" value="Genomic_DNA"/>
</dbReference>
<dbReference type="SMART" id="SM00184">
    <property type="entry name" value="RING"/>
    <property type="match status" value="1"/>
</dbReference>
<evidence type="ECO:0000313" key="14">
    <source>
        <dbReference type="Proteomes" id="UP000183832"/>
    </source>
</evidence>
<feature type="compositionally biased region" description="Low complexity" evidence="10">
    <location>
        <begin position="199"/>
        <end position="219"/>
    </location>
</feature>
<keyword evidence="2 11" id="KW-0812">Transmembrane</keyword>
<feature type="compositionally biased region" description="Polar residues" evidence="10">
    <location>
        <begin position="171"/>
        <end position="198"/>
    </location>
</feature>
<comment type="subcellular location">
    <subcellularLocation>
        <location evidence="1">Membrane</location>
        <topology evidence="1">Multi-pass membrane protein</topology>
    </subcellularLocation>
</comment>
<protein>
    <submittedName>
        <fullName evidence="13">CLUMA_CG004964, isoform A</fullName>
    </submittedName>
</protein>
<feature type="transmembrane region" description="Helical" evidence="11">
    <location>
        <begin position="337"/>
        <end position="363"/>
    </location>
</feature>
<dbReference type="InterPro" id="IPR001841">
    <property type="entry name" value="Znf_RING"/>
</dbReference>
<evidence type="ECO:0000256" key="3">
    <source>
        <dbReference type="ARBA" id="ARBA00022723"/>
    </source>
</evidence>
<dbReference type="OrthoDB" id="9049620at2759"/>
<name>A0A1J1HXN9_9DIPT</name>
<evidence type="ECO:0000256" key="11">
    <source>
        <dbReference type="SAM" id="Phobius"/>
    </source>
</evidence>